<dbReference type="PANTHER" id="PTHR43135">
    <property type="entry name" value="ALPHA-D-RIBOSE 1-METHYLPHOSPHONATE 5-TRIPHOSPHATE DIPHOSPHATASE"/>
    <property type="match status" value="1"/>
</dbReference>
<dbReference type="GO" id="GO:0016810">
    <property type="term" value="F:hydrolase activity, acting on carbon-nitrogen (but not peptide) bonds"/>
    <property type="evidence" value="ECO:0007669"/>
    <property type="project" value="InterPro"/>
</dbReference>
<protein>
    <recommendedName>
        <fullName evidence="2">Amidohydrolase-related domain-containing protein</fullName>
    </recommendedName>
</protein>
<dbReference type="PATRIC" id="fig|861299.3.peg.4966"/>
<dbReference type="Gene3D" id="3.30.110.90">
    <property type="entry name" value="Amidohydrolase"/>
    <property type="match status" value="1"/>
</dbReference>
<dbReference type="Proteomes" id="UP000019151">
    <property type="component" value="Plasmid 1"/>
</dbReference>
<dbReference type="SUPFAM" id="SSF51556">
    <property type="entry name" value="Metallo-dependent hydrolases"/>
    <property type="match status" value="1"/>
</dbReference>
<evidence type="ECO:0000313" key="4">
    <source>
        <dbReference type="Proteomes" id="UP000019151"/>
    </source>
</evidence>
<keyword evidence="1" id="KW-0732">Signal</keyword>
<dbReference type="AlphaFoldDB" id="W0RQ29"/>
<dbReference type="InterPro" id="IPR051781">
    <property type="entry name" value="Metallo-dep_Hydrolase"/>
</dbReference>
<keyword evidence="4" id="KW-1185">Reference proteome</keyword>
<accession>W0RQ29</accession>
<keyword evidence="3" id="KW-0614">Plasmid</keyword>
<geneLocation type="plasmid" evidence="3 4">
    <name>1</name>
</geneLocation>
<dbReference type="InterPro" id="IPR011059">
    <property type="entry name" value="Metal-dep_hydrolase_composite"/>
</dbReference>
<gene>
    <name evidence="3" type="ORF">J421_4910</name>
</gene>
<feature type="signal peptide" evidence="1">
    <location>
        <begin position="1"/>
        <end position="18"/>
    </location>
</feature>
<name>W0RQ29_9BACT</name>
<dbReference type="PANTHER" id="PTHR43135:SF3">
    <property type="entry name" value="ALPHA-D-RIBOSE 1-METHYLPHOSPHONATE 5-TRIPHOSPHATE DIPHOSPHATASE"/>
    <property type="match status" value="1"/>
</dbReference>
<proteinExistence type="predicted"/>
<dbReference type="HOGENOM" id="CLU_023620_4_2_0"/>
<dbReference type="Pfam" id="PF01979">
    <property type="entry name" value="Amidohydro_1"/>
    <property type="match status" value="1"/>
</dbReference>
<sequence length="406" mass="43690">MRFRALAPLLLAVSTAHAQTRAFTGLTLIDGTDRAPVRDATIVVRDGRVVDAGAASRVAIPAGAERVSLAGKTVIPGIVNAHGHVTDADRDLRTYAAYGVTTVFSLGDEPPAVFAARAAQNVPTLDRTRVYLAGPVLAPKTPEEARALVARDDSLHVDVVKIRVDDNLGTTAKMAPEIWRAVIDEAHRRGLRVAVHLFYLADAKAVLDAGADFVAHSVRDADVDAELIAKLKARGVCVSPTLMREVSTFVYGSTPEFFSDPFFLAHANPAWVATLRDTARQASVRASPAARRYRTALEVASRNVKALSDAGVPLAMGTDTGPVGRFQGYFELMELEYMVRAGLTPSQALRAATRDAARCMHLARDVGTIEPGKWADFVALDADPLQDIRNVRRISSVWIAGNRVAR</sequence>
<feature type="domain" description="Amidohydrolase-related" evidence="2">
    <location>
        <begin position="73"/>
        <end position="404"/>
    </location>
</feature>
<dbReference type="Gene3D" id="1.20.58.520">
    <property type="entry name" value="Amidohydrolase"/>
    <property type="match status" value="1"/>
</dbReference>
<dbReference type="RefSeq" id="WP_104023256.1">
    <property type="nucleotide sequence ID" value="NZ_CP007129.1"/>
</dbReference>
<dbReference type="EMBL" id="CP007129">
    <property type="protein sequence ID" value="AHG92445.1"/>
    <property type="molecule type" value="Genomic_DNA"/>
</dbReference>
<dbReference type="OrthoDB" id="9797498at2"/>
<reference evidence="3 4" key="1">
    <citation type="journal article" date="2014" name="Genome Announc.">
        <title>Genome Sequence and Methylome of Soil Bacterium Gemmatirosa kalamazoonensis KBS708T, a Member of the Rarely Cultivated Gemmatimonadetes Phylum.</title>
        <authorList>
            <person name="Debruyn J.M."/>
            <person name="Radosevich M."/>
            <person name="Wommack K.E."/>
            <person name="Polson S.W."/>
            <person name="Hauser L.J."/>
            <person name="Fawaz M.N."/>
            <person name="Korlach J."/>
            <person name="Tsai Y.C."/>
        </authorList>
    </citation>
    <scope>NUCLEOTIDE SEQUENCE [LARGE SCALE GENOMIC DNA]</scope>
    <source>
        <strain evidence="3 4">KBS708</strain>
        <plasmid evidence="4">Plasmid 1</plasmid>
    </source>
</reference>
<dbReference type="SUPFAM" id="SSF51338">
    <property type="entry name" value="Composite domain of metallo-dependent hydrolases"/>
    <property type="match status" value="1"/>
</dbReference>
<organism evidence="3 4">
    <name type="scientific">Gemmatirosa kalamazoonensis</name>
    <dbReference type="NCBI Taxonomy" id="861299"/>
    <lineage>
        <taxon>Bacteria</taxon>
        <taxon>Pseudomonadati</taxon>
        <taxon>Gemmatimonadota</taxon>
        <taxon>Gemmatimonadia</taxon>
        <taxon>Gemmatimonadales</taxon>
        <taxon>Gemmatimonadaceae</taxon>
        <taxon>Gemmatirosa</taxon>
    </lineage>
</organism>
<evidence type="ECO:0000313" key="3">
    <source>
        <dbReference type="EMBL" id="AHG92445.1"/>
    </source>
</evidence>
<evidence type="ECO:0000256" key="1">
    <source>
        <dbReference type="SAM" id="SignalP"/>
    </source>
</evidence>
<dbReference type="Gene3D" id="3.40.50.10910">
    <property type="entry name" value="Amidohydrolase"/>
    <property type="match status" value="1"/>
</dbReference>
<dbReference type="InParanoid" id="W0RQ29"/>
<dbReference type="KEGG" id="gba:J421_4910"/>
<dbReference type="InterPro" id="IPR032466">
    <property type="entry name" value="Metal_Hydrolase"/>
</dbReference>
<evidence type="ECO:0000259" key="2">
    <source>
        <dbReference type="Pfam" id="PF01979"/>
    </source>
</evidence>
<feature type="chain" id="PRO_5004794420" description="Amidohydrolase-related domain-containing protein" evidence="1">
    <location>
        <begin position="19"/>
        <end position="406"/>
    </location>
</feature>
<dbReference type="InterPro" id="IPR006680">
    <property type="entry name" value="Amidohydro-rel"/>
</dbReference>
<dbReference type="Gene3D" id="2.30.40.10">
    <property type="entry name" value="Urease, subunit C, domain 1"/>
    <property type="match status" value="1"/>
</dbReference>